<accession>A0A0A2E399</accession>
<dbReference type="STRING" id="28115.HQ47_07645"/>
<gene>
    <name evidence="3" type="ORF">HQ47_07645</name>
</gene>
<evidence type="ECO:0000313" key="4">
    <source>
        <dbReference type="Proteomes" id="UP000030103"/>
    </source>
</evidence>
<evidence type="ECO:0000313" key="3">
    <source>
        <dbReference type="EMBL" id="KGN73336.1"/>
    </source>
</evidence>
<protein>
    <submittedName>
        <fullName evidence="3">ATP synthase F1</fullName>
    </submittedName>
</protein>
<evidence type="ECO:0000256" key="1">
    <source>
        <dbReference type="SAM" id="Coils"/>
    </source>
</evidence>
<keyword evidence="4" id="KW-1185">Reference proteome</keyword>
<sequence length="233" mass="27100">MQIRQKQTFSRDPFLYQKIKSNIIFIGVSLFILVSCASVPKASVDMSIQLEQQLYALKRANAEIIENIYKEKENNVIDFLDDIWYPQFLENWFETPSVIAVWDEAVKTNSIQNRMKILTALTKVGMNKYQSQKAILIKPILEEKEATLKSFNDEYDMAIKMNTILMKNLISNNELQKQYNDYLGKVISPQKLDSIVQQSLKKIDNRLNQIQSELDKAEAVEEKVKDIINIIKE</sequence>
<dbReference type="RefSeq" id="WP_036874463.1">
    <property type="nucleotide sequence ID" value="NZ_JRFA01000023.1"/>
</dbReference>
<keyword evidence="2" id="KW-0812">Transmembrane</keyword>
<keyword evidence="1" id="KW-0175">Coiled coil</keyword>
<keyword evidence="2" id="KW-1133">Transmembrane helix</keyword>
<evidence type="ECO:0000256" key="2">
    <source>
        <dbReference type="SAM" id="Phobius"/>
    </source>
</evidence>
<feature type="coiled-coil region" evidence="1">
    <location>
        <begin position="200"/>
        <end position="227"/>
    </location>
</feature>
<reference evidence="3 4" key="1">
    <citation type="submission" date="2014-09" db="EMBL/GenBank/DDBJ databases">
        <title>Draft Genome Sequence of Porphyromonas macacae COT-192_OH2859.</title>
        <authorList>
            <person name="Wallis C."/>
            <person name="Deusch O."/>
            <person name="O'Flynn C."/>
            <person name="Davis I."/>
            <person name="Horsfall A."/>
            <person name="Kirkwood N."/>
            <person name="Harris S."/>
            <person name="Eisen J.A."/>
            <person name="Coil D.A."/>
            <person name="Darling A.E."/>
            <person name="Jospin G."/>
            <person name="Alexiev A."/>
        </authorList>
    </citation>
    <scope>NUCLEOTIDE SEQUENCE [LARGE SCALE GENOMIC DNA]</scope>
    <source>
        <strain evidence="4">COT-192 OH2859</strain>
    </source>
</reference>
<comment type="caution">
    <text evidence="3">The sequence shown here is derived from an EMBL/GenBank/DDBJ whole genome shotgun (WGS) entry which is preliminary data.</text>
</comment>
<keyword evidence="2" id="KW-0472">Membrane</keyword>
<dbReference type="eggNOG" id="ENOG502ZJ70">
    <property type="taxonomic scope" value="Bacteria"/>
</dbReference>
<name>A0A0A2E399_9PORP</name>
<proteinExistence type="predicted"/>
<organism evidence="3 4">
    <name type="scientific">Porphyromonas macacae</name>
    <dbReference type="NCBI Taxonomy" id="28115"/>
    <lineage>
        <taxon>Bacteria</taxon>
        <taxon>Pseudomonadati</taxon>
        <taxon>Bacteroidota</taxon>
        <taxon>Bacteroidia</taxon>
        <taxon>Bacteroidales</taxon>
        <taxon>Porphyromonadaceae</taxon>
        <taxon>Porphyromonas</taxon>
    </lineage>
</organism>
<dbReference type="AlphaFoldDB" id="A0A0A2E399"/>
<dbReference type="EMBL" id="JRFA01000023">
    <property type="protein sequence ID" value="KGN73336.1"/>
    <property type="molecule type" value="Genomic_DNA"/>
</dbReference>
<feature type="transmembrane region" description="Helical" evidence="2">
    <location>
        <begin position="21"/>
        <end position="40"/>
    </location>
</feature>
<dbReference type="Proteomes" id="UP000030103">
    <property type="component" value="Unassembled WGS sequence"/>
</dbReference>